<evidence type="ECO:0000313" key="1">
    <source>
        <dbReference type="EMBL" id="MBE4856212.1"/>
    </source>
</evidence>
<accession>A0ABR9QBJ2</accession>
<dbReference type="RefSeq" id="WP_193355256.1">
    <property type="nucleotide sequence ID" value="NZ_JADBRO010000025.1"/>
</dbReference>
<evidence type="ECO:0008006" key="3">
    <source>
        <dbReference type="Google" id="ProtNLM"/>
    </source>
</evidence>
<proteinExistence type="predicted"/>
<reference evidence="1 2" key="1">
    <citation type="submission" date="2020-10" db="EMBL/GenBank/DDBJ databases">
        <title>High risk of septic shock deaths with Enterobacter bugandensis among Enterobacter cloacae complex isolates that physiologically colonize newborns in neonatal intensive care unit bis.</title>
        <authorList>
            <person name="Girlich D."/>
            <person name="Ouzani S."/>
            <person name="Emeraud C."/>
            <person name="Bonnin R.A."/>
            <person name="Gauthier L."/>
            <person name="Le Sache N."/>
            <person name="Mokhtari M."/>
            <person name="Langlois I."/>
            <person name="Begasse C."/>
            <person name="Arangia N."/>
            <person name="Fournier S."/>
            <person name="Fortineau N."/>
            <person name="Naas T."/>
            <person name="Dortet L."/>
        </authorList>
    </citation>
    <scope>NUCLEOTIDE SEQUENCE [LARGE SCALE GENOMIC DNA]</scope>
    <source>
        <strain evidence="1 2">P40RS</strain>
    </source>
</reference>
<gene>
    <name evidence="1" type="ORF">IM311_19295</name>
</gene>
<comment type="caution">
    <text evidence="1">The sequence shown here is derived from an EMBL/GenBank/DDBJ whole genome shotgun (WGS) entry which is preliminary data.</text>
</comment>
<evidence type="ECO:0000313" key="2">
    <source>
        <dbReference type="Proteomes" id="UP001296720"/>
    </source>
</evidence>
<sequence>MSARERFFKKIQQNKSNKPLIINTAEDEVRAFCERMEDLAQQIITWFEGSGIDVVLSRKHINDFSTVGYSLSSGICRYDITTLILQNGDRSVSIMPERLMSGSEKGCMTMRITAPGSSSGTQNFQLCMAPETGWYIRREHQSAKENVVMTEDYFFKIVDCLA</sequence>
<protein>
    <recommendedName>
        <fullName evidence="3">Type VI secretion protein EvpB</fullName>
    </recommendedName>
</protein>
<name>A0ABR9QBJ2_9ENTR</name>
<dbReference type="EMBL" id="JADBRO010000025">
    <property type="protein sequence ID" value="MBE4856212.1"/>
    <property type="molecule type" value="Genomic_DNA"/>
</dbReference>
<organism evidence="1 2">
    <name type="scientific">Enterobacter pasteurii</name>
    <dbReference type="NCBI Taxonomy" id="3029761"/>
    <lineage>
        <taxon>Bacteria</taxon>
        <taxon>Pseudomonadati</taxon>
        <taxon>Pseudomonadota</taxon>
        <taxon>Gammaproteobacteria</taxon>
        <taxon>Enterobacterales</taxon>
        <taxon>Enterobacteriaceae</taxon>
        <taxon>Enterobacter</taxon>
        <taxon>Enterobacter cloacae complex</taxon>
    </lineage>
</organism>
<keyword evidence="2" id="KW-1185">Reference proteome</keyword>
<dbReference type="Proteomes" id="UP001296720">
    <property type="component" value="Unassembled WGS sequence"/>
</dbReference>